<dbReference type="PROSITE" id="PS51257">
    <property type="entry name" value="PROKAR_LIPOPROTEIN"/>
    <property type="match status" value="1"/>
</dbReference>
<evidence type="ECO:0000313" key="2">
    <source>
        <dbReference type="Proteomes" id="UP000231019"/>
    </source>
</evidence>
<dbReference type="Proteomes" id="UP000231019">
    <property type="component" value="Unassembled WGS sequence"/>
</dbReference>
<proteinExistence type="predicted"/>
<dbReference type="AlphaFoldDB" id="A0A2M7G539"/>
<gene>
    <name evidence="1" type="ORF">COW36_10970</name>
</gene>
<name>A0A2M7G539_9BACT</name>
<sequence>MGRQSRAIGFAILFLPLLLWMSCSMQAGKIVKTEKVEASILEMKTLPPSSPGMSPVHLLKLKLQNGRDFSLKLYSNPPEPQQKIPLLIQTRADGRELIRLDAEKWQALGF</sequence>
<evidence type="ECO:0000313" key="1">
    <source>
        <dbReference type="EMBL" id="PIW16910.1"/>
    </source>
</evidence>
<reference evidence="1 2" key="1">
    <citation type="submission" date="2017-09" db="EMBL/GenBank/DDBJ databases">
        <title>Depth-based differentiation of microbial function through sediment-hosted aquifers and enrichment of novel symbionts in the deep terrestrial subsurface.</title>
        <authorList>
            <person name="Probst A.J."/>
            <person name="Ladd B."/>
            <person name="Jarett J.K."/>
            <person name="Geller-Mcgrath D.E."/>
            <person name="Sieber C.M."/>
            <person name="Emerson J.B."/>
            <person name="Anantharaman K."/>
            <person name="Thomas B.C."/>
            <person name="Malmstrom R."/>
            <person name="Stieglmeier M."/>
            <person name="Klingl A."/>
            <person name="Woyke T."/>
            <person name="Ryan C.M."/>
            <person name="Banfield J.F."/>
        </authorList>
    </citation>
    <scope>NUCLEOTIDE SEQUENCE [LARGE SCALE GENOMIC DNA]</scope>
    <source>
        <strain evidence="1">CG17_big_fil_post_rev_8_21_14_2_50_48_46</strain>
    </source>
</reference>
<dbReference type="EMBL" id="PFFQ01000033">
    <property type="protein sequence ID" value="PIW16910.1"/>
    <property type="molecule type" value="Genomic_DNA"/>
</dbReference>
<accession>A0A2M7G539</accession>
<organism evidence="1 2">
    <name type="scientific">bacterium (Candidatus Blackallbacteria) CG17_big_fil_post_rev_8_21_14_2_50_48_46</name>
    <dbReference type="NCBI Taxonomy" id="2014261"/>
    <lineage>
        <taxon>Bacteria</taxon>
        <taxon>Candidatus Blackallbacteria</taxon>
    </lineage>
</organism>
<comment type="caution">
    <text evidence="1">The sequence shown here is derived from an EMBL/GenBank/DDBJ whole genome shotgun (WGS) entry which is preliminary data.</text>
</comment>
<protein>
    <submittedName>
        <fullName evidence="1">Uncharacterized protein</fullName>
    </submittedName>
</protein>